<dbReference type="InterPro" id="IPR008984">
    <property type="entry name" value="SMAD_FHA_dom_sf"/>
</dbReference>
<dbReference type="InterPro" id="IPR000253">
    <property type="entry name" value="FHA_dom"/>
</dbReference>
<dbReference type="RefSeq" id="WP_140797831.1">
    <property type="nucleotide sequence ID" value="NZ_CP017173.1"/>
</dbReference>
<dbReference type="EMBL" id="CP017174">
    <property type="protein sequence ID" value="QDE67416.1"/>
    <property type="molecule type" value="Genomic_DNA"/>
</dbReference>
<accession>A0AAE6KRQ9</accession>
<feature type="compositionally biased region" description="Acidic residues" evidence="1">
    <location>
        <begin position="194"/>
        <end position="274"/>
    </location>
</feature>
<organism evidence="3 4">
    <name type="scientific">Myxococcus xanthus</name>
    <dbReference type="NCBI Taxonomy" id="34"/>
    <lineage>
        <taxon>Bacteria</taxon>
        <taxon>Pseudomonadati</taxon>
        <taxon>Myxococcota</taxon>
        <taxon>Myxococcia</taxon>
        <taxon>Myxococcales</taxon>
        <taxon>Cystobacterineae</taxon>
        <taxon>Myxococcaceae</taxon>
        <taxon>Myxococcus</taxon>
    </lineage>
</organism>
<evidence type="ECO:0000313" key="4">
    <source>
        <dbReference type="Proteomes" id="UP000320179"/>
    </source>
</evidence>
<feature type="region of interest" description="Disordered" evidence="1">
    <location>
        <begin position="138"/>
        <end position="158"/>
    </location>
</feature>
<sequence length="452" mass="46921">MKRIRQTIEVAEPLWRALELMSRDMGVDRDALVAQALFQLARQNGYVAPTVMSLGGEAQGVGGAMTGSEPVLQAAAPVAARSAVEAPSVVAPPVAEPVATAVPLVSPGAGAQELVSAAAAVAGLAAAPAAPAVDTFSADDATEEPPTEPPGVTSVPLSAAQVPPTELLLARMQEILAEVDASVQPSEGLAAQSDDADDDESDDSDDEESDDADDDEPDDSDDEDSDDADDEESDEDSDEDSEDDASAADDSDEESASDDLESEESADGSDDEAEASAGSGVKGDLSSDDIAAELAALGVVEDPKEDARAEAPVATPIAARPLVARPVPKIRPPDEAATILEDQSAETTNIVKAPAPLEVFVQWAQGAPVAVSTERFTIGRGPRCSLVVKSERVSREHAVVTRVGDEVFIEDLNSSNGTWFNNERITRQQVSDGDEYMLGTEAVSFTMRPVGS</sequence>
<feature type="region of interest" description="Disordered" evidence="1">
    <location>
        <begin position="181"/>
        <end position="286"/>
    </location>
</feature>
<protein>
    <submittedName>
        <fullName evidence="3">FHA domain-containing protein</fullName>
    </submittedName>
</protein>
<dbReference type="SUPFAM" id="SSF49879">
    <property type="entry name" value="SMAD/FHA domain"/>
    <property type="match status" value="1"/>
</dbReference>
<dbReference type="PROSITE" id="PS50006">
    <property type="entry name" value="FHA_DOMAIN"/>
    <property type="match status" value="1"/>
</dbReference>
<evidence type="ECO:0000259" key="2">
    <source>
        <dbReference type="PROSITE" id="PS50006"/>
    </source>
</evidence>
<reference evidence="3 4" key="1">
    <citation type="journal article" date="2019" name="Science">
        <title>Social genes are selection hotspots in kin groups of a soil microbe.</title>
        <authorList>
            <person name="Wielgoss S."/>
            <person name="Wolfensberger R."/>
            <person name="Sun L."/>
            <person name="Fiegna F."/>
            <person name="Velicer G.J."/>
        </authorList>
    </citation>
    <scope>NUCLEOTIDE SEQUENCE [LARGE SCALE GENOMIC DNA]</scope>
    <source>
        <strain evidence="3 4">MC3.5.9c15</strain>
    </source>
</reference>
<dbReference type="Proteomes" id="UP000320179">
    <property type="component" value="Chromosome"/>
</dbReference>
<dbReference type="Pfam" id="PF00498">
    <property type="entry name" value="FHA"/>
    <property type="match status" value="1"/>
</dbReference>
<evidence type="ECO:0000256" key="1">
    <source>
        <dbReference type="SAM" id="MobiDB-lite"/>
    </source>
</evidence>
<name>A0AAE6KRQ9_MYXXA</name>
<dbReference type="AlphaFoldDB" id="A0AAE6KRQ9"/>
<gene>
    <name evidence="3" type="ORF">BHS09_10705</name>
</gene>
<feature type="domain" description="FHA" evidence="2">
    <location>
        <begin position="376"/>
        <end position="425"/>
    </location>
</feature>
<dbReference type="SMART" id="SM00240">
    <property type="entry name" value="FHA"/>
    <property type="match status" value="1"/>
</dbReference>
<proteinExistence type="predicted"/>
<dbReference type="Gene3D" id="2.60.200.20">
    <property type="match status" value="1"/>
</dbReference>
<evidence type="ECO:0000313" key="3">
    <source>
        <dbReference type="EMBL" id="QDE67416.1"/>
    </source>
</evidence>
<dbReference type="CDD" id="cd00060">
    <property type="entry name" value="FHA"/>
    <property type="match status" value="1"/>
</dbReference>